<proteinExistence type="predicted"/>
<name>U6K7U1_9EIME</name>
<dbReference type="RefSeq" id="XP_013356587.1">
    <property type="nucleotide sequence ID" value="XM_013501133.1"/>
</dbReference>
<reference evidence="1" key="1">
    <citation type="submission" date="2013-10" db="EMBL/GenBank/DDBJ databases">
        <title>Genomic analysis of the causative agents of coccidiosis in chickens.</title>
        <authorList>
            <person name="Reid A.J."/>
            <person name="Blake D."/>
            <person name="Billington K."/>
            <person name="Browne H."/>
            <person name="Dunn M."/>
            <person name="Hung S."/>
            <person name="Kawahara F."/>
            <person name="Miranda-Saavedra D."/>
            <person name="Mourier T."/>
            <person name="Nagra H."/>
            <person name="Otto T.D."/>
            <person name="Rawlings N."/>
            <person name="Sanchez A."/>
            <person name="Sanders M."/>
            <person name="Subramaniam C."/>
            <person name="Tay Y."/>
            <person name="Dear P."/>
            <person name="Doerig C."/>
            <person name="Gruber A."/>
            <person name="Parkinson J."/>
            <person name="Shirley M."/>
            <person name="Wan K.L."/>
            <person name="Berriman M."/>
            <person name="Tomley F."/>
            <person name="Pain A."/>
        </authorList>
    </citation>
    <scope>NUCLEOTIDE SEQUENCE [LARGE SCALE GENOMIC DNA]</scope>
    <source>
        <strain evidence="1">Houghton</strain>
    </source>
</reference>
<dbReference type="Proteomes" id="UP000030744">
    <property type="component" value="Unassembled WGS sequence"/>
</dbReference>
<reference evidence="1" key="2">
    <citation type="submission" date="2013-10" db="EMBL/GenBank/DDBJ databases">
        <authorList>
            <person name="Aslett M."/>
        </authorList>
    </citation>
    <scope>NUCLEOTIDE SEQUENCE [LARGE SCALE GENOMIC DNA]</scope>
    <source>
        <strain evidence="1">Houghton</strain>
    </source>
</reference>
<dbReference type="Gene3D" id="3.40.33.10">
    <property type="entry name" value="CAP"/>
    <property type="match status" value="1"/>
</dbReference>
<dbReference type="GeneID" id="25380430"/>
<protein>
    <submittedName>
        <fullName evidence="1">SAG family member</fullName>
    </submittedName>
</protein>
<gene>
    <name evidence="1" type="ORF">EMH_0058020</name>
</gene>
<organism evidence="1 2">
    <name type="scientific">Eimeria mitis</name>
    <dbReference type="NCBI Taxonomy" id="44415"/>
    <lineage>
        <taxon>Eukaryota</taxon>
        <taxon>Sar</taxon>
        <taxon>Alveolata</taxon>
        <taxon>Apicomplexa</taxon>
        <taxon>Conoidasida</taxon>
        <taxon>Coccidia</taxon>
        <taxon>Eucoccidiorida</taxon>
        <taxon>Eimeriorina</taxon>
        <taxon>Eimeriidae</taxon>
        <taxon>Eimeria</taxon>
    </lineage>
</organism>
<evidence type="ECO:0000313" key="2">
    <source>
        <dbReference type="Proteomes" id="UP000030744"/>
    </source>
</evidence>
<evidence type="ECO:0000313" key="1">
    <source>
        <dbReference type="EMBL" id="CDJ34024.1"/>
    </source>
</evidence>
<dbReference type="InterPro" id="IPR035940">
    <property type="entry name" value="CAP_sf"/>
</dbReference>
<dbReference type="OrthoDB" id="348012at2759"/>
<dbReference type="AlphaFoldDB" id="U6K7U1"/>
<sequence length="201" mass="22057">MTEKSYGTFLYLYGRPQGIDRDVILCDYTDANREFFITGQICTQKEKKFTALFTNAEDRNYRQAVQKALDAGLGELKSYPETETEEKWTEFWAKPDGANLAHLLSSNSTKVGCAIGTCAAAAQVYRTSQSATFLFCQMEPAAVKDKAPFDKEYYEALKERKTQLTAMTDEDLKAPVQGAAAAAVPSLLVAGLTAIVAFASA</sequence>
<keyword evidence="2" id="KW-1185">Reference proteome</keyword>
<dbReference type="EMBL" id="HG686002">
    <property type="protein sequence ID" value="CDJ34024.1"/>
    <property type="molecule type" value="Genomic_DNA"/>
</dbReference>
<accession>U6K7U1</accession>
<dbReference type="VEuPathDB" id="ToxoDB:EMH_0058020"/>